<evidence type="ECO:0008006" key="3">
    <source>
        <dbReference type="Google" id="ProtNLM"/>
    </source>
</evidence>
<dbReference type="EMBL" id="AP006618">
    <property type="protein sequence ID" value="BAD59241.1"/>
    <property type="molecule type" value="Genomic_DNA"/>
</dbReference>
<dbReference type="RefSeq" id="WP_011210926.1">
    <property type="nucleotide sequence ID" value="NC_006361.1"/>
</dbReference>
<keyword evidence="2" id="KW-1185">Reference proteome</keyword>
<dbReference type="STRING" id="247156.NFA_43920"/>
<dbReference type="Proteomes" id="UP000006820">
    <property type="component" value="Chromosome"/>
</dbReference>
<organism evidence="1 2">
    <name type="scientific">Nocardia farcinica (strain IFM 10152)</name>
    <dbReference type="NCBI Taxonomy" id="247156"/>
    <lineage>
        <taxon>Bacteria</taxon>
        <taxon>Bacillati</taxon>
        <taxon>Actinomycetota</taxon>
        <taxon>Actinomycetes</taxon>
        <taxon>Mycobacteriales</taxon>
        <taxon>Nocardiaceae</taxon>
        <taxon>Nocardia</taxon>
    </lineage>
</organism>
<dbReference type="AlphaFoldDB" id="Q5YRF0"/>
<evidence type="ECO:0000313" key="2">
    <source>
        <dbReference type="Proteomes" id="UP000006820"/>
    </source>
</evidence>
<protein>
    <recommendedName>
        <fullName evidence="3">Abortive infection protein</fullName>
    </recommendedName>
</protein>
<name>Q5YRF0_NOCFA</name>
<dbReference type="OrthoDB" id="151193at2"/>
<gene>
    <name evidence="1" type="ordered locus">NFA_43920</name>
</gene>
<dbReference type="eggNOG" id="COG1831">
    <property type="taxonomic scope" value="Bacteria"/>
</dbReference>
<accession>Q5YRF0</accession>
<sequence>MRAKGICYDTGFLHRGQFSRADFDVTVVRRELEVIRDDLHCTAVRIVGGDAGRLTTAASIAAELGLEIWFSPYPLECSRPEILALFADCARRAEVLRRGGAAIVFVAGAELTLMNPGFLPGDTHHDRVRLLTSAPADLARLIARATRGLEEFLAEAVAVVRAHFGGAVTYASTQLERIDWTPFDIVSIDLYRTAATAGRFREGVRALVTQGKPLAITEFGCATFTGASAAGAQGLDIVEYDDHRRPLRLRAPHTRDEEGQAATVRELLEIFDAEGVDSAFVFVLALYDHLHRPDGDPCDDLDLAGYGVVKVLDGVPGTTYPELPWEPKAAFGTVARYYAEH</sequence>
<proteinExistence type="predicted"/>
<dbReference type="GeneID" id="61135014"/>
<dbReference type="Gene3D" id="3.20.20.80">
    <property type="entry name" value="Glycosidases"/>
    <property type="match status" value="1"/>
</dbReference>
<dbReference type="SUPFAM" id="SSF51445">
    <property type="entry name" value="(Trans)glycosidases"/>
    <property type="match status" value="1"/>
</dbReference>
<evidence type="ECO:0000313" key="1">
    <source>
        <dbReference type="EMBL" id="BAD59241.1"/>
    </source>
</evidence>
<dbReference type="HOGENOM" id="CLU_047695_0_0_11"/>
<reference evidence="1 2" key="1">
    <citation type="journal article" date="2004" name="Proc. Natl. Acad. Sci. U.S.A.">
        <title>The complete genomic sequence of Nocardia farcinica IFM 10152.</title>
        <authorList>
            <person name="Ishikawa J."/>
            <person name="Yamashita A."/>
            <person name="Mikami Y."/>
            <person name="Hoshino Y."/>
            <person name="Kurita H."/>
            <person name="Hotta K."/>
            <person name="Shiba T."/>
            <person name="Hattori M."/>
        </authorList>
    </citation>
    <scope>NUCLEOTIDE SEQUENCE [LARGE SCALE GENOMIC DNA]</scope>
    <source>
        <strain evidence="1 2">IFM 10152</strain>
    </source>
</reference>
<dbReference type="KEGG" id="nfa:NFA_43920"/>
<dbReference type="InterPro" id="IPR017853">
    <property type="entry name" value="GH"/>
</dbReference>